<evidence type="ECO:0000256" key="10">
    <source>
        <dbReference type="RuleBase" id="RU000682"/>
    </source>
</evidence>
<dbReference type="Proteomes" id="UP000694620">
    <property type="component" value="Chromosome 1"/>
</dbReference>
<protein>
    <recommendedName>
        <fullName evidence="11">Homeobox domain-containing protein</fullName>
    </recommendedName>
</protein>
<feature type="domain" description="Homeobox" evidence="11">
    <location>
        <begin position="83"/>
        <end position="143"/>
    </location>
</feature>
<reference evidence="12" key="1">
    <citation type="submission" date="2021-06" db="EMBL/GenBank/DDBJ databases">
        <authorList>
            <consortium name="Wellcome Sanger Institute Data Sharing"/>
        </authorList>
    </citation>
    <scope>NUCLEOTIDE SEQUENCE [LARGE SCALE GENOMIC DNA]</scope>
</reference>
<evidence type="ECO:0000256" key="1">
    <source>
        <dbReference type="ARBA" id="ARBA00004123"/>
    </source>
</evidence>
<sequence>MSSRAAKAGFRKLEVKDVGDPPSYDHRIWEYKRERSEPQPQPLDWGEFAISIKPHEASRFKSSSESSSEEAGISCEAAGSLKKRQRRQRTHFTSQQLQELEATFQRNRYPDMSMREEIAVWTNLTEARIRVWFKNRRAKWRKKERHQPQDICKPGFASQFPGMLPQYEEVYAGYSPYTNWATKGLHSGGIATKTSFQFFNSMNVSPLPSQPMFPPPPPPTSLTSVPMPSSVASGIENLSGSSISTGVTPSPYCASSSPYNYSRDPGGHSLANLRLRTKQHTPFGYGMMQSSAASPCEYNMDRPV</sequence>
<reference evidence="12" key="3">
    <citation type="submission" date="2025-09" db="UniProtKB">
        <authorList>
            <consortium name="Ensembl"/>
        </authorList>
    </citation>
    <scope>IDENTIFICATION</scope>
</reference>
<evidence type="ECO:0000313" key="13">
    <source>
        <dbReference type="Proteomes" id="UP000694620"/>
    </source>
</evidence>
<feature type="DNA-binding region" description="Homeobox" evidence="9">
    <location>
        <begin position="85"/>
        <end position="144"/>
    </location>
</feature>
<dbReference type="PROSITE" id="PS00027">
    <property type="entry name" value="HOMEOBOX_1"/>
    <property type="match status" value="1"/>
</dbReference>
<dbReference type="PANTHER" id="PTHR45882">
    <property type="entry name" value="PITUITARY HOMEOBOX HOMOLOG PTX1"/>
    <property type="match status" value="1"/>
</dbReference>
<dbReference type="GO" id="GO:0021536">
    <property type="term" value="P:diencephalon development"/>
    <property type="evidence" value="ECO:0007669"/>
    <property type="project" value="UniProtKB-ARBA"/>
</dbReference>
<dbReference type="AlphaFoldDB" id="A0A8C4X2P2"/>
<dbReference type="Pfam" id="PF00046">
    <property type="entry name" value="Homeodomain"/>
    <property type="match status" value="1"/>
</dbReference>
<keyword evidence="5 9" id="KW-0238">DNA-binding</keyword>
<dbReference type="GeneTree" id="ENSGT00940000154518"/>
<evidence type="ECO:0000256" key="6">
    <source>
        <dbReference type="ARBA" id="ARBA00023155"/>
    </source>
</evidence>
<dbReference type="InterPro" id="IPR001356">
    <property type="entry name" value="HD"/>
</dbReference>
<comment type="similarity">
    <text evidence="2">Belongs to the paired homeobox family. Bicoid subfamily.</text>
</comment>
<evidence type="ECO:0000313" key="12">
    <source>
        <dbReference type="Ensembl" id="ENSECRP00000000366.1"/>
    </source>
</evidence>
<keyword evidence="3" id="KW-0217">Developmental protein</keyword>
<keyword evidence="13" id="KW-1185">Reference proteome</keyword>
<evidence type="ECO:0000256" key="4">
    <source>
        <dbReference type="ARBA" id="ARBA00023015"/>
    </source>
</evidence>
<organism evidence="12 13">
    <name type="scientific">Erpetoichthys calabaricus</name>
    <name type="common">Rope fish</name>
    <name type="synonym">Calamoichthys calabaricus</name>
    <dbReference type="NCBI Taxonomy" id="27687"/>
    <lineage>
        <taxon>Eukaryota</taxon>
        <taxon>Metazoa</taxon>
        <taxon>Chordata</taxon>
        <taxon>Craniata</taxon>
        <taxon>Vertebrata</taxon>
        <taxon>Euteleostomi</taxon>
        <taxon>Actinopterygii</taxon>
        <taxon>Polypteriformes</taxon>
        <taxon>Polypteridae</taxon>
        <taxon>Erpetoichthys</taxon>
    </lineage>
</organism>
<dbReference type="Ensembl" id="ENSECRT00000000375.1">
    <property type="protein sequence ID" value="ENSECRP00000000366.1"/>
    <property type="gene ID" value="ENSECRG00000000220.1"/>
</dbReference>
<keyword evidence="6 9" id="KW-0371">Homeobox</keyword>
<dbReference type="Gene3D" id="1.10.10.60">
    <property type="entry name" value="Homeodomain-like"/>
    <property type="match status" value="1"/>
</dbReference>
<dbReference type="GO" id="GO:0005634">
    <property type="term" value="C:nucleus"/>
    <property type="evidence" value="ECO:0007669"/>
    <property type="project" value="UniProtKB-SubCell"/>
</dbReference>
<evidence type="ECO:0000259" key="11">
    <source>
        <dbReference type="PROSITE" id="PS50071"/>
    </source>
</evidence>
<evidence type="ECO:0000256" key="9">
    <source>
        <dbReference type="PROSITE-ProRule" id="PRU00108"/>
    </source>
</evidence>
<evidence type="ECO:0000256" key="7">
    <source>
        <dbReference type="ARBA" id="ARBA00023163"/>
    </source>
</evidence>
<dbReference type="GO" id="GO:0000981">
    <property type="term" value="F:DNA-binding transcription factor activity, RNA polymerase II-specific"/>
    <property type="evidence" value="ECO:0007669"/>
    <property type="project" value="InterPro"/>
</dbReference>
<dbReference type="SUPFAM" id="SSF46689">
    <property type="entry name" value="Homeodomain-like"/>
    <property type="match status" value="1"/>
</dbReference>
<name>A0A8C4X2P2_ERPCA</name>
<keyword evidence="4" id="KW-0805">Transcription regulation</keyword>
<dbReference type="GO" id="GO:0000978">
    <property type="term" value="F:RNA polymerase II cis-regulatory region sequence-specific DNA binding"/>
    <property type="evidence" value="ECO:0007669"/>
    <property type="project" value="TreeGrafter"/>
</dbReference>
<evidence type="ECO:0000256" key="2">
    <source>
        <dbReference type="ARBA" id="ARBA00006503"/>
    </source>
</evidence>
<proteinExistence type="inferred from homology"/>
<comment type="subcellular location">
    <subcellularLocation>
        <location evidence="1 9 10">Nucleus</location>
    </subcellularLocation>
</comment>
<reference evidence="12" key="2">
    <citation type="submission" date="2025-08" db="UniProtKB">
        <authorList>
            <consortium name="Ensembl"/>
        </authorList>
    </citation>
    <scope>IDENTIFICATION</scope>
</reference>
<dbReference type="GO" id="GO:0009653">
    <property type="term" value="P:anatomical structure morphogenesis"/>
    <property type="evidence" value="ECO:0007669"/>
    <property type="project" value="TreeGrafter"/>
</dbReference>
<evidence type="ECO:0000256" key="8">
    <source>
        <dbReference type="ARBA" id="ARBA00023242"/>
    </source>
</evidence>
<dbReference type="PROSITE" id="PS50071">
    <property type="entry name" value="HOMEOBOX_2"/>
    <property type="match status" value="1"/>
</dbReference>
<dbReference type="SMART" id="SM00389">
    <property type="entry name" value="HOX"/>
    <property type="match status" value="1"/>
</dbReference>
<keyword evidence="8 9" id="KW-0539">Nucleus</keyword>
<dbReference type="PANTHER" id="PTHR45882:SF2">
    <property type="entry name" value="PITUITARY HOMEOBOX 3"/>
    <property type="match status" value="1"/>
</dbReference>
<accession>A0A8C4X2P2</accession>
<evidence type="ECO:0000256" key="5">
    <source>
        <dbReference type="ARBA" id="ARBA00023125"/>
    </source>
</evidence>
<keyword evidence="7" id="KW-0804">Transcription</keyword>
<dbReference type="FunFam" id="1.10.10.60:FF:000031">
    <property type="entry name" value="Homeobox protein"/>
    <property type="match status" value="1"/>
</dbReference>
<dbReference type="InterPro" id="IPR009057">
    <property type="entry name" value="Homeodomain-like_sf"/>
</dbReference>
<evidence type="ECO:0000256" key="3">
    <source>
        <dbReference type="ARBA" id="ARBA00022473"/>
    </source>
</evidence>
<dbReference type="CDD" id="cd00086">
    <property type="entry name" value="homeodomain"/>
    <property type="match status" value="1"/>
</dbReference>
<dbReference type="InterPro" id="IPR017970">
    <property type="entry name" value="Homeobox_CS"/>
</dbReference>